<gene>
    <name evidence="1" type="ORF">CEXT_478111</name>
</gene>
<dbReference type="AlphaFoldDB" id="A0AAV4TKY2"/>
<accession>A0AAV4TKY2</accession>
<keyword evidence="2" id="KW-1185">Reference proteome</keyword>
<dbReference type="Proteomes" id="UP001054945">
    <property type="component" value="Unassembled WGS sequence"/>
</dbReference>
<reference evidence="1 2" key="1">
    <citation type="submission" date="2021-06" db="EMBL/GenBank/DDBJ databases">
        <title>Caerostris extrusa draft genome.</title>
        <authorList>
            <person name="Kono N."/>
            <person name="Arakawa K."/>
        </authorList>
    </citation>
    <scope>NUCLEOTIDE SEQUENCE [LARGE SCALE GENOMIC DNA]</scope>
</reference>
<protein>
    <submittedName>
        <fullName evidence="1">Uncharacterized protein</fullName>
    </submittedName>
</protein>
<dbReference type="EMBL" id="BPLR01011362">
    <property type="protein sequence ID" value="GIY46072.1"/>
    <property type="molecule type" value="Genomic_DNA"/>
</dbReference>
<evidence type="ECO:0000313" key="1">
    <source>
        <dbReference type="EMBL" id="GIY46072.1"/>
    </source>
</evidence>
<sequence>MSKINGALSNHKFKQNGFQCPEKIHGYHRPASITEYPCTWSSGFAHHPSQCLSCQSRMSHDALRCVPKDKNCSGTQTTDRLLISKIDDVHFN</sequence>
<name>A0AAV4TKY2_CAEEX</name>
<organism evidence="1 2">
    <name type="scientific">Caerostris extrusa</name>
    <name type="common">Bark spider</name>
    <name type="synonym">Caerostris bankana</name>
    <dbReference type="NCBI Taxonomy" id="172846"/>
    <lineage>
        <taxon>Eukaryota</taxon>
        <taxon>Metazoa</taxon>
        <taxon>Ecdysozoa</taxon>
        <taxon>Arthropoda</taxon>
        <taxon>Chelicerata</taxon>
        <taxon>Arachnida</taxon>
        <taxon>Araneae</taxon>
        <taxon>Araneomorphae</taxon>
        <taxon>Entelegynae</taxon>
        <taxon>Araneoidea</taxon>
        <taxon>Araneidae</taxon>
        <taxon>Caerostris</taxon>
    </lineage>
</organism>
<comment type="caution">
    <text evidence="1">The sequence shown here is derived from an EMBL/GenBank/DDBJ whole genome shotgun (WGS) entry which is preliminary data.</text>
</comment>
<evidence type="ECO:0000313" key="2">
    <source>
        <dbReference type="Proteomes" id="UP001054945"/>
    </source>
</evidence>
<proteinExistence type="predicted"/>